<proteinExistence type="predicted"/>
<organism evidence="1 2">
    <name type="scientific">Natronosalvus hydrolyticus</name>
    <dbReference type="NCBI Taxonomy" id="2979988"/>
    <lineage>
        <taxon>Archaea</taxon>
        <taxon>Methanobacteriati</taxon>
        <taxon>Methanobacteriota</taxon>
        <taxon>Stenosarchaea group</taxon>
        <taxon>Halobacteria</taxon>
        <taxon>Halobacteriales</taxon>
        <taxon>Natrialbaceae</taxon>
        <taxon>Natronosalvus</taxon>
    </lineage>
</organism>
<dbReference type="RefSeq" id="WP_342806079.1">
    <property type="nucleotide sequence ID" value="NZ_JAOPJZ010000001.1"/>
</dbReference>
<keyword evidence="2" id="KW-1185">Reference proteome</keyword>
<protein>
    <submittedName>
        <fullName evidence="1">Uncharacterized protein</fullName>
    </submittedName>
</protein>
<gene>
    <name evidence="1" type="ORF">OB919_02595</name>
</gene>
<evidence type="ECO:0000313" key="2">
    <source>
        <dbReference type="Proteomes" id="UP001321047"/>
    </source>
</evidence>
<comment type="caution">
    <text evidence="1">The sequence shown here is derived from an EMBL/GenBank/DDBJ whole genome shotgun (WGS) entry which is preliminary data.</text>
</comment>
<dbReference type="AlphaFoldDB" id="A0AAP2Z681"/>
<name>A0AAP2Z681_9EURY</name>
<reference evidence="1 2" key="1">
    <citation type="submission" date="2022-09" db="EMBL/GenBank/DDBJ databases">
        <title>Enrichment on poylsaccharides allowed isolation of novel metabolic and taxonomic groups of Haloarchaea.</title>
        <authorList>
            <person name="Sorokin D.Y."/>
            <person name="Elcheninov A.G."/>
            <person name="Khizhniak T.V."/>
            <person name="Kolganova T.V."/>
            <person name="Kublanov I.V."/>
        </authorList>
    </citation>
    <scope>NUCLEOTIDE SEQUENCE [LARGE SCALE GENOMIC DNA]</scope>
    <source>
        <strain evidence="1 2">AArc-curdl1</strain>
    </source>
</reference>
<evidence type="ECO:0000313" key="1">
    <source>
        <dbReference type="EMBL" id="MCU4750878.1"/>
    </source>
</evidence>
<dbReference type="EMBL" id="JAOPJZ010000001">
    <property type="protein sequence ID" value="MCU4750878.1"/>
    <property type="molecule type" value="Genomic_DNA"/>
</dbReference>
<accession>A0AAP2Z681</accession>
<sequence length="69" mass="7434">MGSESSDIEEIIRRVVDPIRETSGVEITGMDHQIIGDVAIIHIETTDENYDTSIVFAPDGDDGGDDDGV</sequence>
<dbReference type="Proteomes" id="UP001321047">
    <property type="component" value="Unassembled WGS sequence"/>
</dbReference>